<proteinExistence type="inferred from homology"/>
<dbReference type="InterPro" id="IPR003959">
    <property type="entry name" value="ATPase_AAA_core"/>
</dbReference>
<dbReference type="SMART" id="SM00382">
    <property type="entry name" value="AAA"/>
    <property type="match status" value="1"/>
</dbReference>
<evidence type="ECO:0000259" key="5">
    <source>
        <dbReference type="SMART" id="SM00382"/>
    </source>
</evidence>
<dbReference type="Gene3D" id="1.20.272.10">
    <property type="match status" value="1"/>
</dbReference>
<dbReference type="Pfam" id="PF12002">
    <property type="entry name" value="MgsA_C"/>
    <property type="match status" value="1"/>
</dbReference>
<dbReference type="InterPro" id="IPR051314">
    <property type="entry name" value="AAA_ATPase_RarA/MGS1/WRNIP1"/>
</dbReference>
<dbReference type="GO" id="GO:0000731">
    <property type="term" value="P:DNA synthesis involved in DNA repair"/>
    <property type="evidence" value="ECO:0007669"/>
    <property type="project" value="TreeGrafter"/>
</dbReference>
<keyword evidence="2" id="KW-0235">DNA replication</keyword>
<dbReference type="Gene3D" id="3.40.50.300">
    <property type="entry name" value="P-loop containing nucleotide triphosphate hydrolases"/>
    <property type="match status" value="1"/>
</dbReference>
<evidence type="ECO:0000313" key="7">
    <source>
        <dbReference type="Proteomes" id="UP000023152"/>
    </source>
</evidence>
<dbReference type="OMA" id="MPECDVH"/>
<comment type="similarity">
    <text evidence="1">Belongs to the AAA ATPase family. RarA/MGS1/WRNIP1 subfamily.</text>
</comment>
<dbReference type="InterPro" id="IPR032423">
    <property type="entry name" value="AAA_assoc_2"/>
</dbReference>
<dbReference type="CDD" id="cd00009">
    <property type="entry name" value="AAA"/>
    <property type="match status" value="1"/>
</dbReference>
<dbReference type="GO" id="GO:0005524">
    <property type="term" value="F:ATP binding"/>
    <property type="evidence" value="ECO:0007669"/>
    <property type="project" value="UniProtKB-KW"/>
</dbReference>
<dbReference type="PANTHER" id="PTHR13779">
    <property type="entry name" value="WERNER HELICASE-INTERACTING PROTEIN 1 FAMILY MEMBER"/>
    <property type="match status" value="1"/>
</dbReference>
<dbReference type="PROSITE" id="PS00018">
    <property type="entry name" value="EF_HAND_1"/>
    <property type="match status" value="1"/>
</dbReference>
<evidence type="ECO:0000256" key="3">
    <source>
        <dbReference type="ARBA" id="ARBA00022741"/>
    </source>
</evidence>
<dbReference type="Gene3D" id="1.10.3710.10">
    <property type="entry name" value="DNA polymerase III clamp loader subunits, C-terminal domain"/>
    <property type="match status" value="1"/>
</dbReference>
<evidence type="ECO:0000256" key="4">
    <source>
        <dbReference type="ARBA" id="ARBA00022840"/>
    </source>
</evidence>
<dbReference type="InterPro" id="IPR021886">
    <property type="entry name" value="MgsA_C"/>
</dbReference>
<gene>
    <name evidence="6" type="ORF">RFI_20016</name>
</gene>
<sequence length="433" mass="48561">MPLLSLGSKPVHIPLADRLRPTEFNAVYGQEHLIFNGSMIENMINSGHISSLILWGPPGCGKTTIARILAEKVGYHFQSISAVTSGTSEIRNIFSKAEERKRLGFGTVLLIDEIHHFNRTQQDIFLPHIENGTIVLVGATTENPSFELNSALLSRCKVLILNRLDHFALQKIADRAEQLCSKSLPLTEEAKSLLFDLADGDGRYLLNMCEILFDLNTTNTLSSPELLAIIQKKRPLYDKSRDGHYNLISALHKSLRGSDCDASLYWLSRMLEGGDNPLYIIRRLVRCAIEDIGLADPNALTQALAAKEAYELLGSPEGELGIAQATIYLATAPKSNAVYTAFKNANSDAKRYSSLMPPKHILNAPTKMMKDHGYSDGYTYDHNTKEGFSGQSYFPESMERNKYYKPIERGFEREIQSRLLYWEQLRQKAKSSK</sequence>
<dbReference type="AlphaFoldDB" id="X6MTL0"/>
<dbReference type="PANTHER" id="PTHR13779:SF7">
    <property type="entry name" value="ATPASE WRNIP1"/>
    <property type="match status" value="1"/>
</dbReference>
<keyword evidence="4" id="KW-0067">ATP-binding</keyword>
<evidence type="ECO:0000256" key="2">
    <source>
        <dbReference type="ARBA" id="ARBA00022705"/>
    </source>
</evidence>
<dbReference type="FunFam" id="3.40.50.300:FF:000137">
    <property type="entry name" value="Replication-associated recombination protein A"/>
    <property type="match status" value="1"/>
</dbReference>
<comment type="caution">
    <text evidence="6">The sequence shown here is derived from an EMBL/GenBank/DDBJ whole genome shotgun (WGS) entry which is preliminary data.</text>
</comment>
<dbReference type="OrthoDB" id="10265467at2759"/>
<dbReference type="InterPro" id="IPR003593">
    <property type="entry name" value="AAA+_ATPase"/>
</dbReference>
<dbReference type="GO" id="GO:0008047">
    <property type="term" value="F:enzyme activator activity"/>
    <property type="evidence" value="ECO:0007669"/>
    <property type="project" value="TreeGrafter"/>
</dbReference>
<dbReference type="Pfam" id="PF16193">
    <property type="entry name" value="AAA_assoc_2"/>
    <property type="match status" value="1"/>
</dbReference>
<dbReference type="GO" id="GO:0006261">
    <property type="term" value="P:DNA-templated DNA replication"/>
    <property type="evidence" value="ECO:0007669"/>
    <property type="project" value="TreeGrafter"/>
</dbReference>
<protein>
    <submittedName>
        <fullName evidence="6">Recombination factor protein RarA</fullName>
    </submittedName>
</protein>
<dbReference type="Proteomes" id="UP000023152">
    <property type="component" value="Unassembled WGS sequence"/>
</dbReference>
<feature type="domain" description="AAA+ ATPase" evidence="5">
    <location>
        <begin position="48"/>
        <end position="164"/>
    </location>
</feature>
<dbReference type="GO" id="GO:0016887">
    <property type="term" value="F:ATP hydrolysis activity"/>
    <property type="evidence" value="ECO:0007669"/>
    <property type="project" value="InterPro"/>
</dbReference>
<dbReference type="SUPFAM" id="SSF52540">
    <property type="entry name" value="P-loop containing nucleoside triphosphate hydrolases"/>
    <property type="match status" value="1"/>
</dbReference>
<name>X6MTL0_RETFI</name>
<organism evidence="6 7">
    <name type="scientific">Reticulomyxa filosa</name>
    <dbReference type="NCBI Taxonomy" id="46433"/>
    <lineage>
        <taxon>Eukaryota</taxon>
        <taxon>Sar</taxon>
        <taxon>Rhizaria</taxon>
        <taxon>Retaria</taxon>
        <taxon>Foraminifera</taxon>
        <taxon>Monothalamids</taxon>
        <taxon>Reticulomyxidae</taxon>
        <taxon>Reticulomyxa</taxon>
    </lineage>
</organism>
<evidence type="ECO:0000256" key="1">
    <source>
        <dbReference type="ARBA" id="ARBA00008959"/>
    </source>
</evidence>
<keyword evidence="7" id="KW-1185">Reference proteome</keyword>
<dbReference type="InterPro" id="IPR008921">
    <property type="entry name" value="DNA_pol3_clamp-load_cplx_C"/>
</dbReference>
<dbReference type="Pfam" id="PF00004">
    <property type="entry name" value="AAA"/>
    <property type="match status" value="1"/>
</dbReference>
<dbReference type="FunFam" id="1.20.272.10:FF:000001">
    <property type="entry name" value="Putative AAA family ATPase"/>
    <property type="match status" value="1"/>
</dbReference>
<dbReference type="SUPFAM" id="SSF48019">
    <property type="entry name" value="post-AAA+ oligomerization domain-like"/>
    <property type="match status" value="1"/>
</dbReference>
<dbReference type="GO" id="GO:0003677">
    <property type="term" value="F:DNA binding"/>
    <property type="evidence" value="ECO:0007669"/>
    <property type="project" value="InterPro"/>
</dbReference>
<dbReference type="GO" id="GO:0017116">
    <property type="term" value="F:single-stranded DNA helicase activity"/>
    <property type="evidence" value="ECO:0007669"/>
    <property type="project" value="TreeGrafter"/>
</dbReference>
<accession>X6MTL0</accession>
<reference evidence="6 7" key="1">
    <citation type="journal article" date="2013" name="Curr. Biol.">
        <title>The Genome of the Foraminiferan Reticulomyxa filosa.</title>
        <authorList>
            <person name="Glockner G."/>
            <person name="Hulsmann N."/>
            <person name="Schleicher M."/>
            <person name="Noegel A.A."/>
            <person name="Eichinger L."/>
            <person name="Gallinger C."/>
            <person name="Pawlowski J."/>
            <person name="Sierra R."/>
            <person name="Euteneuer U."/>
            <person name="Pillet L."/>
            <person name="Moustafa A."/>
            <person name="Platzer M."/>
            <person name="Groth M."/>
            <person name="Szafranski K."/>
            <person name="Schliwa M."/>
        </authorList>
    </citation>
    <scope>NUCLEOTIDE SEQUENCE [LARGE SCALE GENOMIC DNA]</scope>
</reference>
<dbReference type="EMBL" id="ASPP01016910">
    <property type="protein sequence ID" value="ETO17308.1"/>
    <property type="molecule type" value="Genomic_DNA"/>
</dbReference>
<dbReference type="InterPro" id="IPR018247">
    <property type="entry name" value="EF_Hand_1_Ca_BS"/>
</dbReference>
<keyword evidence="3" id="KW-0547">Nucleotide-binding</keyword>
<dbReference type="CDD" id="cd18139">
    <property type="entry name" value="HLD_clamp_RarA"/>
    <property type="match status" value="1"/>
</dbReference>
<evidence type="ECO:0000313" key="6">
    <source>
        <dbReference type="EMBL" id="ETO17308.1"/>
    </source>
</evidence>
<dbReference type="InterPro" id="IPR027417">
    <property type="entry name" value="P-loop_NTPase"/>
</dbReference>
<dbReference type="Gene3D" id="1.10.8.60">
    <property type="match status" value="1"/>
</dbReference>